<feature type="domain" description="CN hydrolase" evidence="3">
    <location>
        <begin position="16"/>
        <end position="269"/>
    </location>
</feature>
<keyword evidence="2" id="KW-0378">Hydrolase</keyword>
<reference evidence="4 5" key="1">
    <citation type="submission" date="2024-02" db="EMBL/GenBank/DDBJ databases">
        <authorList>
            <person name="Daric V."/>
            <person name="Darras S."/>
        </authorList>
    </citation>
    <scope>NUCLEOTIDE SEQUENCE [LARGE SCALE GENOMIC DNA]</scope>
</reference>
<protein>
    <recommendedName>
        <fullName evidence="3">CN hydrolase domain-containing protein</fullName>
    </recommendedName>
</protein>
<comment type="caution">
    <text evidence="4">The sequence shown here is derived from an EMBL/GenBank/DDBJ whole genome shotgun (WGS) entry which is preliminary data.</text>
</comment>
<name>A0ABP0GGB8_CLALP</name>
<dbReference type="PROSITE" id="PS01227">
    <property type="entry name" value="UPF0012"/>
    <property type="match status" value="1"/>
</dbReference>
<dbReference type="Gene3D" id="3.60.110.10">
    <property type="entry name" value="Carbon-nitrogen hydrolase"/>
    <property type="match status" value="1"/>
</dbReference>
<dbReference type="InterPro" id="IPR003010">
    <property type="entry name" value="C-N_Hydrolase"/>
</dbReference>
<gene>
    <name evidence="4" type="ORF">CVLEPA_LOCUS22640</name>
</gene>
<dbReference type="PROSITE" id="PS50263">
    <property type="entry name" value="CN_HYDROLASE"/>
    <property type="match status" value="1"/>
</dbReference>
<evidence type="ECO:0000313" key="5">
    <source>
        <dbReference type="Proteomes" id="UP001642483"/>
    </source>
</evidence>
<dbReference type="SUPFAM" id="SSF56317">
    <property type="entry name" value="Carbon-nitrogen hydrolase"/>
    <property type="match status" value="1"/>
</dbReference>
<dbReference type="InterPro" id="IPR045254">
    <property type="entry name" value="Nit1/2_C-N_Hydrolase"/>
</dbReference>
<dbReference type="CDD" id="cd07572">
    <property type="entry name" value="nit"/>
    <property type="match status" value="1"/>
</dbReference>
<dbReference type="EMBL" id="CAWYQH010000111">
    <property type="protein sequence ID" value="CAK8689988.1"/>
    <property type="molecule type" value="Genomic_DNA"/>
</dbReference>
<comment type="similarity">
    <text evidence="1">Belongs to the carbon-nitrogen hydrolase superfamily. NIT1/NIT2 family.</text>
</comment>
<dbReference type="PANTHER" id="PTHR23088:SF27">
    <property type="entry name" value="DEAMINATED GLUTATHIONE AMIDASE"/>
    <property type="match status" value="1"/>
</dbReference>
<keyword evidence="5" id="KW-1185">Reference proteome</keyword>
<evidence type="ECO:0000313" key="4">
    <source>
        <dbReference type="EMBL" id="CAK8689988.1"/>
    </source>
</evidence>
<evidence type="ECO:0000259" key="3">
    <source>
        <dbReference type="PROSITE" id="PS50263"/>
    </source>
</evidence>
<evidence type="ECO:0000256" key="1">
    <source>
        <dbReference type="ARBA" id="ARBA00010613"/>
    </source>
</evidence>
<proteinExistence type="inferred from homology"/>
<dbReference type="Proteomes" id="UP001642483">
    <property type="component" value="Unassembled WGS sequence"/>
</dbReference>
<sequence>MFDFVRQYCKISMQKSLIGICQMSVGNSKVQNFVQAKLLVEECKRLGAAMAFLPEACDYIADKPEESIEMSEDVSSMNDSLLGQYSNLAKTNEIWLSLGGLHRRCATDPYGKIRNTHVILDQNGNMQGCYDKCHLFNVDIPDKVVLKETDITVPGKTISDPVTTPVGNIGLMICYDIRFPQISTTLRERGAEILTYPSAFTVPTGHAHWEVLLRARAIENQCYIVAAAQVGNHNAKRVSFGHSMVVDPWGKVIACNADKIGVITAEIDLDYLKKIRTNMPVFNHTRPDIY</sequence>
<dbReference type="InterPro" id="IPR036526">
    <property type="entry name" value="C-N_Hydrolase_sf"/>
</dbReference>
<dbReference type="PANTHER" id="PTHR23088">
    <property type="entry name" value="NITRILASE-RELATED"/>
    <property type="match status" value="1"/>
</dbReference>
<organism evidence="4 5">
    <name type="scientific">Clavelina lepadiformis</name>
    <name type="common">Light-bulb sea squirt</name>
    <name type="synonym">Ascidia lepadiformis</name>
    <dbReference type="NCBI Taxonomy" id="159417"/>
    <lineage>
        <taxon>Eukaryota</taxon>
        <taxon>Metazoa</taxon>
        <taxon>Chordata</taxon>
        <taxon>Tunicata</taxon>
        <taxon>Ascidiacea</taxon>
        <taxon>Aplousobranchia</taxon>
        <taxon>Clavelinidae</taxon>
        <taxon>Clavelina</taxon>
    </lineage>
</organism>
<dbReference type="InterPro" id="IPR001110">
    <property type="entry name" value="UPF0012_CS"/>
</dbReference>
<dbReference type="Pfam" id="PF00795">
    <property type="entry name" value="CN_hydrolase"/>
    <property type="match status" value="1"/>
</dbReference>
<evidence type="ECO:0000256" key="2">
    <source>
        <dbReference type="ARBA" id="ARBA00022801"/>
    </source>
</evidence>
<accession>A0ABP0GGB8</accession>